<dbReference type="InterPro" id="IPR051908">
    <property type="entry name" value="Ribosomal_N-acetyltransferase"/>
</dbReference>
<organism evidence="2 3">
    <name type="scientific">Kineococcus endophyticus</name>
    <dbReference type="NCBI Taxonomy" id="1181883"/>
    <lineage>
        <taxon>Bacteria</taxon>
        <taxon>Bacillati</taxon>
        <taxon>Actinomycetota</taxon>
        <taxon>Actinomycetes</taxon>
        <taxon>Kineosporiales</taxon>
        <taxon>Kineosporiaceae</taxon>
        <taxon>Kineococcus</taxon>
    </lineage>
</organism>
<dbReference type="GO" id="GO:0016740">
    <property type="term" value="F:transferase activity"/>
    <property type="evidence" value="ECO:0007669"/>
    <property type="project" value="UniProtKB-KW"/>
</dbReference>
<proteinExistence type="predicted"/>
<dbReference type="Proteomes" id="UP001555826">
    <property type="component" value="Unassembled WGS sequence"/>
</dbReference>
<dbReference type="SUPFAM" id="SSF55729">
    <property type="entry name" value="Acyl-CoA N-acyltransferases (Nat)"/>
    <property type="match status" value="1"/>
</dbReference>
<comment type="caution">
    <text evidence="2">The sequence shown here is derived from an EMBL/GenBank/DDBJ whole genome shotgun (WGS) entry which is preliminary data.</text>
</comment>
<dbReference type="Pfam" id="PF13302">
    <property type="entry name" value="Acetyltransf_3"/>
    <property type="match status" value="1"/>
</dbReference>
<dbReference type="EC" id="2.-.-.-" evidence="2"/>
<feature type="domain" description="N-acetyltransferase" evidence="1">
    <location>
        <begin position="27"/>
        <end position="195"/>
    </location>
</feature>
<reference evidence="2 3" key="1">
    <citation type="submission" date="2024-07" db="EMBL/GenBank/DDBJ databases">
        <authorList>
            <person name="Thanompreechachai J."/>
            <person name="Duangmal K."/>
        </authorList>
    </citation>
    <scope>NUCLEOTIDE SEQUENCE [LARGE SCALE GENOMIC DNA]</scope>
    <source>
        <strain evidence="2 3">KCTC 19886</strain>
    </source>
</reference>
<gene>
    <name evidence="2" type="ORF">AB1207_20790</name>
</gene>
<evidence type="ECO:0000259" key="1">
    <source>
        <dbReference type="PROSITE" id="PS51186"/>
    </source>
</evidence>
<dbReference type="PANTHER" id="PTHR43441:SF11">
    <property type="entry name" value="RIBOSOMAL-PROTEIN-SERINE ACETYLTRANSFERASE"/>
    <property type="match status" value="1"/>
</dbReference>
<dbReference type="PROSITE" id="PS51186">
    <property type="entry name" value="GNAT"/>
    <property type="match status" value="1"/>
</dbReference>
<protein>
    <submittedName>
        <fullName evidence="2">GNAT family protein</fullName>
        <ecNumber evidence="2">2.-.-.-</ecNumber>
    </submittedName>
</protein>
<dbReference type="InterPro" id="IPR016181">
    <property type="entry name" value="Acyl_CoA_acyltransferase"/>
</dbReference>
<accession>A0ABV3PCJ9</accession>
<evidence type="ECO:0000313" key="3">
    <source>
        <dbReference type="Proteomes" id="UP001555826"/>
    </source>
</evidence>
<name>A0ABV3PCJ9_9ACTN</name>
<dbReference type="PANTHER" id="PTHR43441">
    <property type="entry name" value="RIBOSOMAL-PROTEIN-SERINE ACETYLTRANSFERASE"/>
    <property type="match status" value="1"/>
</dbReference>
<dbReference type="RefSeq" id="WP_367640435.1">
    <property type="nucleotide sequence ID" value="NZ_JBFNQN010000016.1"/>
</dbReference>
<dbReference type="EMBL" id="JBFNQN010000016">
    <property type="protein sequence ID" value="MEW9267197.1"/>
    <property type="molecule type" value="Genomic_DNA"/>
</dbReference>
<sequence length="224" mass="24554">MLLDDVWPVRGLKVTGPVVQLVVPDEQRLSELAALAADGVYDPQNQYLPRSPVAGWEGGEPLEAQRSFLRYVWAASADWSPTRWNLVLAAVVDDRCVGVQEVGAKDFAVTRTVSTGSWLAREHQGRGYGRAMREAVLTLAFDLGADRAESAAWSHNGPSLGVSRALGYRPNGTTVRVWRGQRHEQADLVLHRRDWVAPQGVTLSGLSDDARRFLGAPSRTDGEI</sequence>
<keyword evidence="2" id="KW-0808">Transferase</keyword>
<evidence type="ECO:0000313" key="2">
    <source>
        <dbReference type="EMBL" id="MEW9267197.1"/>
    </source>
</evidence>
<dbReference type="Gene3D" id="3.40.630.30">
    <property type="match status" value="1"/>
</dbReference>
<dbReference type="InterPro" id="IPR000182">
    <property type="entry name" value="GNAT_dom"/>
</dbReference>
<keyword evidence="3" id="KW-1185">Reference proteome</keyword>